<keyword evidence="3 4" id="KW-0687">Ribonucleoprotein</keyword>
<proteinExistence type="inferred from homology"/>
<dbReference type="InterPro" id="IPR036235">
    <property type="entry name" value="Ribosomal_bL12_oligo_N_sf"/>
</dbReference>
<dbReference type="InterPro" id="IPR014719">
    <property type="entry name" value="Ribosomal_bL12_C/ClpS-like"/>
</dbReference>
<comment type="similarity">
    <text evidence="1 4">Belongs to the bacterial ribosomal protein bL12 family.</text>
</comment>
<dbReference type="SUPFAM" id="SSF54736">
    <property type="entry name" value="ClpS-like"/>
    <property type="match status" value="1"/>
</dbReference>
<accession>A0A4S2GVT3</accession>
<dbReference type="SUPFAM" id="SSF48300">
    <property type="entry name" value="Ribosomal protein L7/12, oligomerisation (N-terminal) domain"/>
    <property type="match status" value="1"/>
</dbReference>
<feature type="coiled-coil region" evidence="5">
    <location>
        <begin position="97"/>
        <end position="124"/>
    </location>
</feature>
<dbReference type="GO" id="GO:0003729">
    <property type="term" value="F:mRNA binding"/>
    <property type="evidence" value="ECO:0007669"/>
    <property type="project" value="TreeGrafter"/>
</dbReference>
<comment type="caution">
    <text evidence="8">The sequence shown here is derived from an EMBL/GenBank/DDBJ whole genome shotgun (WGS) entry which is preliminary data.</text>
</comment>
<dbReference type="OrthoDB" id="9811748at2"/>
<evidence type="ECO:0000256" key="1">
    <source>
        <dbReference type="ARBA" id="ARBA00007197"/>
    </source>
</evidence>
<organism evidence="8 9">
    <name type="scientific">Marinicauda algicola</name>
    <dbReference type="NCBI Taxonomy" id="2029849"/>
    <lineage>
        <taxon>Bacteria</taxon>
        <taxon>Pseudomonadati</taxon>
        <taxon>Pseudomonadota</taxon>
        <taxon>Alphaproteobacteria</taxon>
        <taxon>Maricaulales</taxon>
        <taxon>Maricaulaceae</taxon>
        <taxon>Marinicauda</taxon>
    </lineage>
</organism>
<evidence type="ECO:0000259" key="6">
    <source>
        <dbReference type="Pfam" id="PF00542"/>
    </source>
</evidence>
<dbReference type="Proteomes" id="UP000308054">
    <property type="component" value="Unassembled WGS sequence"/>
</dbReference>
<dbReference type="Gene3D" id="3.30.1390.10">
    <property type="match status" value="1"/>
</dbReference>
<dbReference type="AlphaFoldDB" id="A0A4S2GVT3"/>
<comment type="subunit">
    <text evidence="4">Homodimer. Part of the ribosomal stalk of the 50S ribosomal subunit. Forms a multimeric L10(L12)X complex, where L10 forms an elongated spine to which 2 to 4 L12 dimers bind in a sequential fashion. Binds GTP-bound translation factors.</text>
</comment>
<comment type="function">
    <text evidence="4">Forms part of the ribosomal stalk which helps the ribosome interact with GTP-bound translation factors. Is thus essential for accurate translation.</text>
</comment>
<feature type="domain" description="Large ribosomal subunit protein bL12 oligomerization" evidence="7">
    <location>
        <begin position="5"/>
        <end position="48"/>
    </location>
</feature>
<evidence type="ECO:0000259" key="7">
    <source>
        <dbReference type="Pfam" id="PF16320"/>
    </source>
</evidence>
<sequence>MADVAKLAEELLGLTILEAKELNDILEEKGIKPAAAAVAMAPAAAGEAGPAAEEKDEFDVILVSAGDKKINVIKEVRAITGLGLKEAKDLVEAGGKAVKEGANKAEAEEIKKKLEEAGAKVELK</sequence>
<evidence type="ECO:0000256" key="4">
    <source>
        <dbReference type="HAMAP-Rule" id="MF_00368"/>
    </source>
</evidence>
<gene>
    <name evidence="4" type="primary">rplL</name>
    <name evidence="8" type="ORF">E5163_16390</name>
</gene>
<dbReference type="InterPro" id="IPR000206">
    <property type="entry name" value="Ribosomal_bL12"/>
</dbReference>
<dbReference type="PANTHER" id="PTHR45987">
    <property type="entry name" value="39S RIBOSOMAL PROTEIN L12"/>
    <property type="match status" value="1"/>
</dbReference>
<dbReference type="HAMAP" id="MF_00368">
    <property type="entry name" value="Ribosomal_bL12"/>
    <property type="match status" value="1"/>
</dbReference>
<evidence type="ECO:0000256" key="2">
    <source>
        <dbReference type="ARBA" id="ARBA00022980"/>
    </source>
</evidence>
<name>A0A4S2GVT3_9PROT</name>
<dbReference type="GO" id="GO:0006412">
    <property type="term" value="P:translation"/>
    <property type="evidence" value="ECO:0007669"/>
    <property type="project" value="UniProtKB-UniRule"/>
</dbReference>
<dbReference type="EMBL" id="SRXW01000008">
    <property type="protein sequence ID" value="TGY87114.1"/>
    <property type="molecule type" value="Genomic_DNA"/>
</dbReference>
<evidence type="ECO:0000313" key="9">
    <source>
        <dbReference type="Proteomes" id="UP000308054"/>
    </source>
</evidence>
<feature type="domain" description="Large ribosomal subunit protein bL12 C-terminal" evidence="6">
    <location>
        <begin position="58"/>
        <end position="124"/>
    </location>
</feature>
<dbReference type="PANTHER" id="PTHR45987:SF4">
    <property type="entry name" value="LARGE RIBOSOMAL SUBUNIT PROTEIN BL12M"/>
    <property type="match status" value="1"/>
</dbReference>
<dbReference type="GO" id="GO:0003735">
    <property type="term" value="F:structural constituent of ribosome"/>
    <property type="evidence" value="ECO:0007669"/>
    <property type="project" value="InterPro"/>
</dbReference>
<dbReference type="Pfam" id="PF16320">
    <property type="entry name" value="Ribosomal_L12_N"/>
    <property type="match status" value="1"/>
</dbReference>
<keyword evidence="2 4" id="KW-0689">Ribosomal protein</keyword>
<dbReference type="FunFam" id="3.30.1390.10:FF:000001">
    <property type="entry name" value="50S ribosomal protein L7/L12"/>
    <property type="match status" value="1"/>
</dbReference>
<dbReference type="RefSeq" id="WP_135997603.1">
    <property type="nucleotide sequence ID" value="NZ_CP071057.1"/>
</dbReference>
<dbReference type="NCBIfam" id="TIGR00855">
    <property type="entry name" value="L12"/>
    <property type="match status" value="1"/>
</dbReference>
<evidence type="ECO:0000256" key="3">
    <source>
        <dbReference type="ARBA" id="ARBA00023274"/>
    </source>
</evidence>
<dbReference type="Gene3D" id="1.20.5.710">
    <property type="entry name" value="Single helix bin"/>
    <property type="match status" value="1"/>
</dbReference>
<evidence type="ECO:0000313" key="8">
    <source>
        <dbReference type="EMBL" id="TGY87114.1"/>
    </source>
</evidence>
<keyword evidence="5" id="KW-0175">Coiled coil</keyword>
<protein>
    <recommendedName>
        <fullName evidence="4">Large ribosomal subunit protein bL12</fullName>
    </recommendedName>
</protein>
<dbReference type="Pfam" id="PF00542">
    <property type="entry name" value="Ribosomal_L12"/>
    <property type="match status" value="1"/>
</dbReference>
<dbReference type="CDD" id="cd00387">
    <property type="entry name" value="Ribosomal_L7_L12"/>
    <property type="match status" value="1"/>
</dbReference>
<reference evidence="8 9" key="1">
    <citation type="journal article" date="2017" name="Int. J. Syst. Evol. Microbiol.">
        <title>Marinicauda algicola sp. nov., isolated from a marine red alga Rhodosorus marinus.</title>
        <authorList>
            <person name="Jeong S.E."/>
            <person name="Jeon S.H."/>
            <person name="Chun B.H."/>
            <person name="Kim D.W."/>
            <person name="Jeon C.O."/>
        </authorList>
    </citation>
    <scope>NUCLEOTIDE SEQUENCE [LARGE SCALE GENOMIC DNA]</scope>
    <source>
        <strain evidence="8 9">JCM 31718</strain>
    </source>
</reference>
<dbReference type="InterPro" id="IPR008932">
    <property type="entry name" value="Ribosomal_bL12_oligo"/>
</dbReference>
<evidence type="ECO:0000256" key="5">
    <source>
        <dbReference type="SAM" id="Coils"/>
    </source>
</evidence>
<dbReference type="InterPro" id="IPR013823">
    <property type="entry name" value="Ribosomal_bL12_C"/>
</dbReference>
<keyword evidence="9" id="KW-1185">Reference proteome</keyword>
<dbReference type="GO" id="GO:0022625">
    <property type="term" value="C:cytosolic large ribosomal subunit"/>
    <property type="evidence" value="ECO:0007669"/>
    <property type="project" value="TreeGrafter"/>
</dbReference>